<dbReference type="EC" id="6.3.5.-" evidence="6"/>
<comment type="function">
    <text evidence="6">Allows the formation of correctly charged Gln-tRNA(Gln) through the transamidation of misacylated Glu-tRNA(Gln) in organisms which lack glutaminyl-tRNA synthetase. The reaction takes place in the presence of glutamine and ATP through an activated gamma-phospho-Glu-tRNA(Gln). The GatDE system is specific for glutamate and does not act on aspartate.</text>
</comment>
<dbReference type="GO" id="GO:0050567">
    <property type="term" value="F:glutaminyl-tRNA synthase (glutamine-hydrolyzing) activity"/>
    <property type="evidence" value="ECO:0007669"/>
    <property type="project" value="UniProtKB-UniRule"/>
</dbReference>
<dbReference type="Pfam" id="PF02938">
    <property type="entry name" value="GAD"/>
    <property type="match status" value="1"/>
</dbReference>
<comment type="catalytic activity">
    <reaction evidence="5 6">
        <text>L-glutamyl-tRNA(Gln) + L-glutamine + ATP + H2O = L-glutaminyl-tRNA(Gln) + L-glutamate + ADP + phosphate + H(+)</text>
        <dbReference type="Rhea" id="RHEA:17521"/>
        <dbReference type="Rhea" id="RHEA-COMP:9681"/>
        <dbReference type="Rhea" id="RHEA-COMP:9684"/>
        <dbReference type="ChEBI" id="CHEBI:15377"/>
        <dbReference type="ChEBI" id="CHEBI:15378"/>
        <dbReference type="ChEBI" id="CHEBI:29985"/>
        <dbReference type="ChEBI" id="CHEBI:30616"/>
        <dbReference type="ChEBI" id="CHEBI:43474"/>
        <dbReference type="ChEBI" id="CHEBI:58359"/>
        <dbReference type="ChEBI" id="CHEBI:78520"/>
        <dbReference type="ChEBI" id="CHEBI:78521"/>
        <dbReference type="ChEBI" id="CHEBI:456216"/>
    </reaction>
</comment>
<comment type="subunit">
    <text evidence="6">Heterodimer of GatD and GatE.</text>
</comment>
<organism evidence="8 9">
    <name type="scientific">Aeropyrum camini SY1 = JCM 12091</name>
    <dbReference type="NCBI Taxonomy" id="1198449"/>
    <lineage>
        <taxon>Archaea</taxon>
        <taxon>Thermoproteota</taxon>
        <taxon>Thermoprotei</taxon>
        <taxon>Desulfurococcales</taxon>
        <taxon>Desulfurococcaceae</taxon>
        <taxon>Aeropyrum</taxon>
    </lineage>
</organism>
<dbReference type="InterPro" id="IPR014746">
    <property type="entry name" value="Gln_synth/guanido_kin_cat_dom"/>
</dbReference>
<sequence>MSRVDYRDVGLKVGLEIHQQLDTREKLFCSCPAELGEEEHDEFVRQLRPTRSELGDVDPAALFEWRKGRLYLYQAPLDHSCLVEADEEPPHPINREAVAVAVAVAKALGSSIVDEVHVMRKTVIDGSNTSGFQRTAVVALGGSIKVGGKEVPIETIVVEEDAARKVGEKGRYVIYRLDRLGIPLIEIATAPVIETPEEAKEVALAIGTMLRLTGRVKRGIGTIRQDLNVSIRGGAKTEIKGVQRLELIPKVVEYEVLRQLNLLMIRDMLRERGVTREELEKVEPVDVSSLLAGSRSRVVKRALSSGGVVIAVKLPRMKGIVGMEVMPGRRFGTELADYARFWGGVGGIIHSDELPGYGITGDDVDKIYEAVGGDPGVDAFALIADRPSNALKAAKAVLERVATALEGVPEETRAALEDGTTRYLRPRPGSARMYPETDIPPLRVDDSVMSIAERYVPESPEAVAKRLKDQYGLSDQLAWEVIRDERYRLITTLLEKYRGKLEPSYIAGFFVVVLRGLEGEGIDVWKVSDASLEKIIGMVAGEEIAREAAAEIVKYLASNPGSTVEEAVEKLGLKRLSREEVERIVDSIVAELKEEILRRGERAAGLVMGRAMSRLRGRADGRLVSEIVSRKLREMLDSGETAG</sequence>
<dbReference type="OrthoDB" id="7316at2157"/>
<gene>
    <name evidence="6 8" type="primary">gatE</name>
    <name evidence="8" type="ORF">ACAM_1383</name>
</gene>
<evidence type="ECO:0000313" key="8">
    <source>
        <dbReference type="EMBL" id="BAN90852.1"/>
    </source>
</evidence>
<evidence type="ECO:0000256" key="1">
    <source>
        <dbReference type="ARBA" id="ARBA00022598"/>
    </source>
</evidence>
<feature type="domain" description="Asn/Gln amidotransferase" evidence="7">
    <location>
        <begin position="488"/>
        <end position="632"/>
    </location>
</feature>
<dbReference type="SUPFAM" id="SSF89095">
    <property type="entry name" value="GatB/YqeY motif"/>
    <property type="match status" value="1"/>
</dbReference>
<dbReference type="PROSITE" id="PS01234">
    <property type="entry name" value="GATB"/>
    <property type="match status" value="1"/>
</dbReference>
<dbReference type="InterPro" id="IPR003789">
    <property type="entry name" value="Asn/Gln_tRNA_amidoTrase-B-like"/>
</dbReference>
<dbReference type="Pfam" id="PF02934">
    <property type="entry name" value="GatB_N"/>
    <property type="match status" value="1"/>
</dbReference>
<keyword evidence="1 6" id="KW-0436">Ligase</keyword>
<dbReference type="GO" id="GO:0006412">
    <property type="term" value="P:translation"/>
    <property type="evidence" value="ECO:0007669"/>
    <property type="project" value="UniProtKB-UniRule"/>
</dbReference>
<dbReference type="InterPro" id="IPR018027">
    <property type="entry name" value="Asn/Gln_amidotransferase"/>
</dbReference>
<dbReference type="GO" id="GO:0004812">
    <property type="term" value="F:aminoacyl-tRNA ligase activity"/>
    <property type="evidence" value="ECO:0007669"/>
    <property type="project" value="InterPro"/>
</dbReference>
<dbReference type="Gene3D" id="3.30.1360.30">
    <property type="entry name" value="GAD-like domain"/>
    <property type="match status" value="1"/>
</dbReference>
<dbReference type="GO" id="GO:0070681">
    <property type="term" value="P:glutaminyl-tRNAGln biosynthesis via transamidation"/>
    <property type="evidence" value="ECO:0007669"/>
    <property type="project" value="TreeGrafter"/>
</dbReference>
<evidence type="ECO:0000256" key="6">
    <source>
        <dbReference type="HAMAP-Rule" id="MF_00588"/>
    </source>
</evidence>
<dbReference type="GO" id="GO:0016740">
    <property type="term" value="F:transferase activity"/>
    <property type="evidence" value="ECO:0007669"/>
    <property type="project" value="UniProtKB-KW"/>
</dbReference>
<evidence type="ECO:0000256" key="4">
    <source>
        <dbReference type="ARBA" id="ARBA00022917"/>
    </source>
</evidence>
<dbReference type="AlphaFoldDB" id="U3TBD2"/>
<dbReference type="GO" id="GO:0005737">
    <property type="term" value="C:cytoplasm"/>
    <property type="evidence" value="ECO:0007669"/>
    <property type="project" value="InterPro"/>
</dbReference>
<reference evidence="8 9" key="1">
    <citation type="journal article" date="2013" name="Appl. Environ. Microbiol.">
        <title>Variation of the Virus-Related Elements within Syntenic Genomes of the Hyperthermophilic Archaeon Aeropyrum.</title>
        <authorList>
            <person name="Daifuku T."/>
            <person name="Yoshida T."/>
            <person name="Kitamura T."/>
            <person name="Kawaichi S."/>
            <person name="Inoue T."/>
            <person name="Nomura K."/>
            <person name="Yoshida Y."/>
            <person name="Kuno S."/>
            <person name="Sako Y."/>
        </authorList>
    </citation>
    <scope>NUCLEOTIDE SEQUENCE [LARGE SCALE GENOMIC DNA]</scope>
    <source>
        <strain evidence="8 9">SY1</strain>
    </source>
</reference>
<dbReference type="PANTHER" id="PTHR11659">
    <property type="entry name" value="GLUTAMYL-TRNA GLN AMIDOTRANSFERASE SUBUNIT B MITOCHONDRIAL AND PROKARYOTIC PET112-RELATED"/>
    <property type="match status" value="1"/>
</dbReference>
<keyword evidence="4 6" id="KW-0648">Protein biosynthesis</keyword>
<accession>U3TBD2</accession>
<protein>
    <recommendedName>
        <fullName evidence="6">Glutamyl-tRNA(Gln) amidotransferase subunit E</fullName>
        <shortName evidence="6">Glu-ADT subunit E</shortName>
        <ecNumber evidence="6">6.3.5.-</ecNumber>
    </recommendedName>
</protein>
<keyword evidence="8" id="KW-0808">Transferase</keyword>
<evidence type="ECO:0000256" key="5">
    <source>
        <dbReference type="ARBA" id="ARBA00047913"/>
    </source>
</evidence>
<dbReference type="PATRIC" id="fig|1198449.6.peg.1398"/>
<evidence type="ECO:0000256" key="3">
    <source>
        <dbReference type="ARBA" id="ARBA00022840"/>
    </source>
</evidence>
<dbReference type="SUPFAM" id="SSF55931">
    <property type="entry name" value="Glutamine synthetase/guanido kinase"/>
    <property type="match status" value="1"/>
</dbReference>
<dbReference type="HAMAP" id="MF_00588">
    <property type="entry name" value="GatE"/>
    <property type="match status" value="1"/>
</dbReference>
<dbReference type="EMBL" id="AP012489">
    <property type="protein sequence ID" value="BAN90852.1"/>
    <property type="molecule type" value="Genomic_DNA"/>
</dbReference>
<dbReference type="Pfam" id="PF02637">
    <property type="entry name" value="GatB_Yqey"/>
    <property type="match status" value="1"/>
</dbReference>
<dbReference type="InterPro" id="IPR006075">
    <property type="entry name" value="Asn/Gln-tRNA_Trfase_suB/E_cat"/>
</dbReference>
<dbReference type="KEGG" id="acj:ACAM_1383"/>
<dbReference type="PANTHER" id="PTHR11659:SF2">
    <property type="entry name" value="GLUTAMYL-TRNA(GLN) AMIDOTRANSFERASE SUBUNIT E"/>
    <property type="match status" value="1"/>
</dbReference>
<dbReference type="InterPro" id="IPR029351">
    <property type="entry name" value="GAD_dom"/>
</dbReference>
<evidence type="ECO:0000259" key="7">
    <source>
        <dbReference type="SMART" id="SM00845"/>
    </source>
</evidence>
<dbReference type="NCBIfam" id="NF003107">
    <property type="entry name" value="PRK04028.1"/>
    <property type="match status" value="1"/>
</dbReference>
<dbReference type="SUPFAM" id="SSF55261">
    <property type="entry name" value="GAD domain-like"/>
    <property type="match status" value="1"/>
</dbReference>
<dbReference type="Gene3D" id="1.10.150.380">
    <property type="entry name" value="GatB domain, N-terminal subdomain"/>
    <property type="match status" value="1"/>
</dbReference>
<dbReference type="GO" id="GO:0005524">
    <property type="term" value="F:ATP binding"/>
    <property type="evidence" value="ECO:0007669"/>
    <property type="project" value="UniProtKB-KW"/>
</dbReference>
<dbReference type="RefSeq" id="WP_022542121.1">
    <property type="nucleotide sequence ID" value="NC_022521.1"/>
</dbReference>
<dbReference type="InterPro" id="IPR042114">
    <property type="entry name" value="GatB_C_1"/>
</dbReference>
<dbReference type="InterPro" id="IPR023168">
    <property type="entry name" value="GatB_Yqey_C_2"/>
</dbReference>
<dbReference type="Proteomes" id="UP000016887">
    <property type="component" value="Chromosome"/>
</dbReference>
<evidence type="ECO:0000256" key="2">
    <source>
        <dbReference type="ARBA" id="ARBA00022741"/>
    </source>
</evidence>
<dbReference type="NCBIfam" id="TIGR00134">
    <property type="entry name" value="gatE_arch"/>
    <property type="match status" value="1"/>
</dbReference>
<dbReference type="InterPro" id="IPR017958">
    <property type="entry name" value="Gln-tRNA_amidoTrfase_suB_CS"/>
</dbReference>
<dbReference type="InterPro" id="IPR017959">
    <property type="entry name" value="Asn/Gln-tRNA_amidoTrfase_suB/E"/>
</dbReference>
<keyword evidence="3 6" id="KW-0067">ATP-binding</keyword>
<dbReference type="STRING" id="1198449.ACAM_1383"/>
<proteinExistence type="inferred from homology"/>
<keyword evidence="9" id="KW-1185">Reference proteome</keyword>
<name>U3TBD2_9CREN</name>
<evidence type="ECO:0000313" key="9">
    <source>
        <dbReference type="Proteomes" id="UP000016887"/>
    </source>
</evidence>
<dbReference type="SMART" id="SM00845">
    <property type="entry name" value="GatB_Yqey"/>
    <property type="match status" value="1"/>
</dbReference>
<dbReference type="eggNOG" id="arCOG01719">
    <property type="taxonomic scope" value="Archaea"/>
</dbReference>
<dbReference type="InterPro" id="IPR004414">
    <property type="entry name" value="GatE"/>
</dbReference>
<dbReference type="Gene3D" id="1.10.10.410">
    <property type="match status" value="1"/>
</dbReference>
<comment type="similarity">
    <text evidence="6">Belongs to the GatB/GatE family. GatE subfamily.</text>
</comment>
<dbReference type="GeneID" id="17110974"/>
<keyword evidence="2 6" id="KW-0547">Nucleotide-binding</keyword>
<dbReference type="InterPro" id="IPR004115">
    <property type="entry name" value="GAD-like_sf"/>
</dbReference>